<keyword evidence="2" id="KW-1185">Reference proteome</keyword>
<evidence type="ECO:0000313" key="1">
    <source>
        <dbReference type="EMBL" id="RNA18723.1"/>
    </source>
</evidence>
<gene>
    <name evidence="1" type="ORF">BpHYR1_031461</name>
</gene>
<proteinExistence type="predicted"/>
<dbReference type="Proteomes" id="UP000276133">
    <property type="component" value="Unassembled WGS sequence"/>
</dbReference>
<dbReference type="AlphaFoldDB" id="A0A3M7R545"/>
<evidence type="ECO:0000313" key="2">
    <source>
        <dbReference type="Proteomes" id="UP000276133"/>
    </source>
</evidence>
<reference evidence="1 2" key="1">
    <citation type="journal article" date="2018" name="Sci. Rep.">
        <title>Genomic signatures of local adaptation to the degree of environmental predictability in rotifers.</title>
        <authorList>
            <person name="Franch-Gras L."/>
            <person name="Hahn C."/>
            <person name="Garcia-Roger E.M."/>
            <person name="Carmona M.J."/>
            <person name="Serra M."/>
            <person name="Gomez A."/>
        </authorList>
    </citation>
    <scope>NUCLEOTIDE SEQUENCE [LARGE SCALE GENOMIC DNA]</scope>
    <source>
        <strain evidence="1">HYR1</strain>
    </source>
</reference>
<sequence>MSIISGQIFRIKLFIWPGPDVASLFSFSKGKINSLGQIGSFKSCGQSNYLMCERALGFFFKIIKK</sequence>
<name>A0A3M7R545_BRAPC</name>
<accession>A0A3M7R545</accession>
<comment type="caution">
    <text evidence="1">The sequence shown here is derived from an EMBL/GenBank/DDBJ whole genome shotgun (WGS) entry which is preliminary data.</text>
</comment>
<organism evidence="1 2">
    <name type="scientific">Brachionus plicatilis</name>
    <name type="common">Marine rotifer</name>
    <name type="synonym">Brachionus muelleri</name>
    <dbReference type="NCBI Taxonomy" id="10195"/>
    <lineage>
        <taxon>Eukaryota</taxon>
        <taxon>Metazoa</taxon>
        <taxon>Spiralia</taxon>
        <taxon>Gnathifera</taxon>
        <taxon>Rotifera</taxon>
        <taxon>Eurotatoria</taxon>
        <taxon>Monogononta</taxon>
        <taxon>Pseudotrocha</taxon>
        <taxon>Ploima</taxon>
        <taxon>Brachionidae</taxon>
        <taxon>Brachionus</taxon>
    </lineage>
</organism>
<protein>
    <submittedName>
        <fullName evidence="1">Uncharacterized protein</fullName>
    </submittedName>
</protein>
<dbReference type="EMBL" id="REGN01004181">
    <property type="protein sequence ID" value="RNA18723.1"/>
    <property type="molecule type" value="Genomic_DNA"/>
</dbReference>